<sequence>MEIHNQERYLTILSIDGGGIKGILPAVILEFLESQLQELDGEGARLADYFDVIAGTSTGGLVTAMLTAPDENNRPLYAAKDITPFYLENCPKIFPQTNKYGQIGKLLKSLVGPMYDGKHLRSVLKKKLGDIRLSDTITDVIIPAFDIKRLQPVIFSTYEAKKSVWLDAKLSDICISTSAAPTFLPGHEFTIKHENGKELEYNLIDGGVVANNPAFLAIAEATKKMFDKKEIDYPRLLTISIGTGTGSATINGQKKYNTKLAAKWGILNWLTYKGTTPLLEIFTQASADMVDFHNSLIFQSLYCEDNYLRIQDDQLSGDENSMDVATNENLNNLVGIGQRMLRNPVSRVNLETGLTEPVKTDFGYDVSNEVALKSFAKKLSIEKKLRNFNKRRAGNSVAQLKIGASGKRLKMQPITTKTFICDP</sequence>
<keyword evidence="3 4" id="KW-0378">Hydrolase</keyword>
<evidence type="ECO:0000259" key="5">
    <source>
        <dbReference type="PROSITE" id="PS51635"/>
    </source>
</evidence>
<dbReference type="PANTHER" id="PTHR32176:SF121">
    <property type="entry name" value="PATATIN"/>
    <property type="match status" value="1"/>
</dbReference>
<keyword evidence="7" id="KW-1185">Reference proteome</keyword>
<organism evidence="6 7">
    <name type="scientific">Penstemon davidsonii</name>
    <dbReference type="NCBI Taxonomy" id="160366"/>
    <lineage>
        <taxon>Eukaryota</taxon>
        <taxon>Viridiplantae</taxon>
        <taxon>Streptophyta</taxon>
        <taxon>Embryophyta</taxon>
        <taxon>Tracheophyta</taxon>
        <taxon>Spermatophyta</taxon>
        <taxon>Magnoliopsida</taxon>
        <taxon>eudicotyledons</taxon>
        <taxon>Gunneridae</taxon>
        <taxon>Pentapetalae</taxon>
        <taxon>asterids</taxon>
        <taxon>lamiids</taxon>
        <taxon>Lamiales</taxon>
        <taxon>Plantaginaceae</taxon>
        <taxon>Cheloneae</taxon>
        <taxon>Penstemon</taxon>
    </lineage>
</organism>
<proteinExistence type="inferred from homology"/>
<evidence type="ECO:0000256" key="3">
    <source>
        <dbReference type="PROSITE-ProRule" id="PRU01161"/>
    </source>
</evidence>
<accession>A0ABR0CMR5</accession>
<dbReference type="Pfam" id="PF01734">
    <property type="entry name" value="Patatin"/>
    <property type="match status" value="1"/>
</dbReference>
<comment type="domain">
    <text evidence="4">The nitrogen atoms of the two glycine residues in the GGXR motif define the oxyanion hole, and stabilize the oxyanion that forms during the nucleophilic attack by the catalytic serine during substrate cleavage.</text>
</comment>
<dbReference type="PROSITE" id="PS51635">
    <property type="entry name" value="PNPLA"/>
    <property type="match status" value="1"/>
</dbReference>
<feature type="domain" description="PNPLA" evidence="5">
    <location>
        <begin position="13"/>
        <end position="218"/>
    </location>
</feature>
<reference evidence="6 7" key="1">
    <citation type="journal article" date="2023" name="bioRxiv">
        <title>Genome report: Whole genome sequence and annotation of Penstemon davidsonii.</title>
        <authorList>
            <person name="Ostevik K.L."/>
            <person name="Alabady M."/>
            <person name="Zhang M."/>
            <person name="Rausher M.D."/>
        </authorList>
    </citation>
    <scope>NUCLEOTIDE SEQUENCE [LARGE SCALE GENOMIC DNA]</scope>
    <source>
        <strain evidence="6">DNT005</strain>
        <tissue evidence="6">Whole leaf</tissue>
    </source>
</reference>
<feature type="short sequence motif" description="GXGXXG" evidence="3">
    <location>
        <begin position="17"/>
        <end position="22"/>
    </location>
</feature>
<feature type="active site" description="Proton acceptor" evidence="3">
    <location>
        <position position="205"/>
    </location>
</feature>
<keyword evidence="2 3" id="KW-0443">Lipid metabolism</keyword>
<protein>
    <recommendedName>
        <fullName evidence="4">Patatin</fullName>
        <ecNumber evidence="4">3.1.1.-</ecNumber>
    </recommendedName>
</protein>
<feature type="short sequence motif" description="DGA/G" evidence="3">
    <location>
        <begin position="205"/>
        <end position="207"/>
    </location>
</feature>
<evidence type="ECO:0000313" key="6">
    <source>
        <dbReference type="EMBL" id="KAK4478157.1"/>
    </source>
</evidence>
<dbReference type="EMBL" id="JAYDYQ010002688">
    <property type="protein sequence ID" value="KAK4478157.1"/>
    <property type="molecule type" value="Genomic_DNA"/>
</dbReference>
<dbReference type="SUPFAM" id="SSF52151">
    <property type="entry name" value="FabD/lysophospholipase-like"/>
    <property type="match status" value="1"/>
</dbReference>
<feature type="non-terminal residue" evidence="6">
    <location>
        <position position="423"/>
    </location>
</feature>
<keyword evidence="3 4" id="KW-0442">Lipid degradation</keyword>
<comment type="function">
    <text evidence="4">Lipolytic acyl hydrolase (LAH).</text>
</comment>
<dbReference type="InterPro" id="IPR002641">
    <property type="entry name" value="PNPLA_dom"/>
</dbReference>
<evidence type="ECO:0000256" key="1">
    <source>
        <dbReference type="ARBA" id="ARBA00010240"/>
    </source>
</evidence>
<dbReference type="CDD" id="cd07214">
    <property type="entry name" value="Pat17_isozyme_like"/>
    <property type="match status" value="1"/>
</dbReference>
<feature type="short sequence motif" description="GXSXG" evidence="3">
    <location>
        <begin position="55"/>
        <end position="59"/>
    </location>
</feature>
<name>A0ABR0CMR5_9LAMI</name>
<evidence type="ECO:0000256" key="2">
    <source>
        <dbReference type="ARBA" id="ARBA00023098"/>
    </source>
</evidence>
<dbReference type="Proteomes" id="UP001291926">
    <property type="component" value="Unassembled WGS sequence"/>
</dbReference>
<feature type="active site" description="Nucleophile" evidence="3">
    <location>
        <position position="57"/>
    </location>
</feature>
<gene>
    <name evidence="6" type="ORF">RD792_017439</name>
</gene>
<dbReference type="EC" id="3.1.1.-" evidence="4"/>
<evidence type="ECO:0000313" key="7">
    <source>
        <dbReference type="Proteomes" id="UP001291926"/>
    </source>
</evidence>
<evidence type="ECO:0000256" key="4">
    <source>
        <dbReference type="RuleBase" id="RU361262"/>
    </source>
</evidence>
<dbReference type="Gene3D" id="3.40.1090.10">
    <property type="entry name" value="Cytosolic phospholipase A2 catalytic domain"/>
    <property type="match status" value="1"/>
</dbReference>
<dbReference type="PANTHER" id="PTHR32176">
    <property type="entry name" value="XYLOSE ISOMERASE"/>
    <property type="match status" value="1"/>
</dbReference>
<dbReference type="InterPro" id="IPR016035">
    <property type="entry name" value="Acyl_Trfase/lysoPLipase"/>
</dbReference>
<comment type="caution">
    <text evidence="6">The sequence shown here is derived from an EMBL/GenBank/DDBJ whole genome shotgun (WGS) entry which is preliminary data.</text>
</comment>
<comment type="similarity">
    <text evidence="1 4">Belongs to the patatin family.</text>
</comment>